<name>A0A2A6FMR9_9MICO</name>
<dbReference type="InterPro" id="IPR016024">
    <property type="entry name" value="ARM-type_fold"/>
</dbReference>
<reference evidence="2" key="1">
    <citation type="submission" date="2017-03" db="EMBL/GenBank/DDBJ databases">
        <authorList>
            <person name="Lund M.B."/>
        </authorList>
    </citation>
    <scope>NUCLEOTIDE SEQUENCE [LARGE SCALE GENOMIC DNA]</scope>
</reference>
<dbReference type="Proteomes" id="UP000219994">
    <property type="component" value="Unassembled WGS sequence"/>
</dbReference>
<gene>
    <name evidence="1" type="ORF">B5766_12755</name>
</gene>
<comment type="caution">
    <text evidence="1">The sequence shown here is derived from an EMBL/GenBank/DDBJ whole genome shotgun (WGS) entry which is preliminary data.</text>
</comment>
<dbReference type="SUPFAM" id="SSF48371">
    <property type="entry name" value="ARM repeat"/>
    <property type="match status" value="4"/>
</dbReference>
<protein>
    <recommendedName>
        <fullName evidence="3">Leucine rich repeat variant</fullName>
    </recommendedName>
</protein>
<evidence type="ECO:0000313" key="2">
    <source>
        <dbReference type="Proteomes" id="UP000219994"/>
    </source>
</evidence>
<dbReference type="AlphaFoldDB" id="A0A2A6FMR9"/>
<dbReference type="InterPro" id="IPR004830">
    <property type="entry name" value="LRR_variant"/>
</dbReference>
<dbReference type="Pfam" id="PF01816">
    <property type="entry name" value="LRV"/>
    <property type="match status" value="1"/>
</dbReference>
<proteinExistence type="predicted"/>
<evidence type="ECO:0000313" key="1">
    <source>
        <dbReference type="EMBL" id="PDQ34185.1"/>
    </source>
</evidence>
<dbReference type="EMBL" id="NAEP01000068">
    <property type="protein sequence ID" value="PDQ34185.1"/>
    <property type="molecule type" value="Genomic_DNA"/>
</dbReference>
<organism evidence="1 2">
    <name type="scientific">Candidatus Lumbricidiphila eiseniae</name>
    <dbReference type="NCBI Taxonomy" id="1969409"/>
    <lineage>
        <taxon>Bacteria</taxon>
        <taxon>Bacillati</taxon>
        <taxon>Actinomycetota</taxon>
        <taxon>Actinomycetes</taxon>
        <taxon>Micrococcales</taxon>
        <taxon>Microbacteriaceae</taxon>
        <taxon>Candidatus Lumbricidiphila</taxon>
    </lineage>
</organism>
<accession>A0A2A6FMR9</accession>
<dbReference type="Gene3D" id="1.25.10.10">
    <property type="entry name" value="Leucine-rich Repeat Variant"/>
    <property type="match status" value="3"/>
</dbReference>
<sequence length="1055" mass="113845">MTLTGHLDDPGSPVRAYLDGISPPLSAVRGGSAGAHAVADALGLVEIVDSPLVVGPFESVDAVRVGTAVDIRARVAMDGFDVRSSSAAHGVALLPMLAQDVDNGVHRAKILKEAFDAAVALLDGPSSETDLDRAAFLLAPCEQVFRGGRAALRGSVGDACDQSVDGQMFAEELDPLALADIRSLMEVNSEQIEFWRESIASGERFEPNPSFSGSTLVGDADGDWFVGETLIDCKVYRSLTIPKLRDFLRQLLGYVMLDLDDALGIRRVGVWLPRQRLTPTWSLTRLLGGDPEELLPSLREGFVRAARGQQLSVPTPISERHKHQVLADNRHTPYEMLSDLARSDDKDIRHRVGRNAVTPEVTVRTLAGDPYARVREGVAMNERAPGDVLEALAQDSSIKVRRAVAANPGAPQSLPKALTSDLDRDLQQAACVNDHVMLAGDSDALESAARAVVAENRVQISQDRDESVLDTGRFLCLLHVVQNGGWSSFRLLIPEASHSTWSSRSQQRLDVPEWLSSGLPDEVKADLMRTGRPAQIRQFVASLLPMSDPAVRHVLLNDPDPEIRWSSLKCSTGHPDDSIGELLGELAASEPARLRFRTTGNDGSSWVTPSEYNKQTLQLVATHPSTPYEALRSLMASKSSDLLVYLIENPSLDANDRDSLVSRMQSSKSVATREELAASSAIPAAVSEEMALDQNVEVRTALAKNQAASAQAFSLLSEDSDRSVRLAVLENPSTPADLASSLATSLLMETGDSLLYEVLQASDKRDDLQLPRGRIQAALDRLSKSRVRDPDLRVIAAMDKRAGSDTLTRLSKSADGCVRRAVAQNAHTPAAVLGILANDADSGVRAAVAGNSESEVSVLAMLARSEEWLVRKQAAKNPKLSEGALSKLLRDDNPHVRYAASENPSISPELARQAEAALADAPRLTHDDLVEMAASTRAEERERVALDPESTPDILRLLGGERRSVRVRRAVAANPKAPPEVLRSLADDKDDKIRHAVAFNGATPASLLADLAGRSIDLAFLVMINPDAPIEILDALAEDSEPLIRFIANGARSKR</sequence>
<dbReference type="InterPro" id="IPR011989">
    <property type="entry name" value="ARM-like"/>
</dbReference>
<evidence type="ECO:0008006" key="3">
    <source>
        <dbReference type="Google" id="ProtNLM"/>
    </source>
</evidence>